<proteinExistence type="predicted"/>
<evidence type="ECO:0000259" key="2">
    <source>
        <dbReference type="Pfam" id="PF13439"/>
    </source>
</evidence>
<dbReference type="InterPro" id="IPR028098">
    <property type="entry name" value="Glyco_trans_4-like_N"/>
</dbReference>
<dbReference type="EC" id="2.4.-.-" evidence="3"/>
<evidence type="ECO:0000259" key="1">
    <source>
        <dbReference type="Pfam" id="PF00534"/>
    </source>
</evidence>
<dbReference type="Pfam" id="PF00534">
    <property type="entry name" value="Glycos_transf_1"/>
    <property type="match status" value="1"/>
</dbReference>
<accession>A0ABS6SPJ2</accession>
<dbReference type="RefSeq" id="WP_218317477.1">
    <property type="nucleotide sequence ID" value="NZ_JAGSPB010000002.1"/>
</dbReference>
<organism evidence="3 4">
    <name type="scientific">Erythrobacter ani</name>
    <dbReference type="NCBI Taxonomy" id="2827235"/>
    <lineage>
        <taxon>Bacteria</taxon>
        <taxon>Pseudomonadati</taxon>
        <taxon>Pseudomonadota</taxon>
        <taxon>Alphaproteobacteria</taxon>
        <taxon>Sphingomonadales</taxon>
        <taxon>Erythrobacteraceae</taxon>
        <taxon>Erythrobacter/Porphyrobacter group</taxon>
        <taxon>Erythrobacter</taxon>
    </lineage>
</organism>
<keyword evidence="3" id="KW-0808">Transferase</keyword>
<dbReference type="GO" id="GO:0016757">
    <property type="term" value="F:glycosyltransferase activity"/>
    <property type="evidence" value="ECO:0007669"/>
    <property type="project" value="UniProtKB-KW"/>
</dbReference>
<protein>
    <submittedName>
        <fullName evidence="3">Glycosyltransferase</fullName>
        <ecNumber evidence="3">2.4.-.-</ecNumber>
    </submittedName>
</protein>
<feature type="domain" description="Glycosyltransferase subfamily 4-like N-terminal" evidence="2">
    <location>
        <begin position="16"/>
        <end position="163"/>
    </location>
</feature>
<name>A0ABS6SPJ2_9SPHN</name>
<reference evidence="3 4" key="1">
    <citation type="submission" date="2021-04" db="EMBL/GenBank/DDBJ databases">
        <authorList>
            <person name="Pira H."/>
            <person name="Risdian C."/>
            <person name="Wink J."/>
        </authorList>
    </citation>
    <scope>NUCLEOTIDE SEQUENCE [LARGE SCALE GENOMIC DNA]</scope>
    <source>
        <strain evidence="3 4">WH131</strain>
    </source>
</reference>
<dbReference type="Pfam" id="PF13439">
    <property type="entry name" value="Glyco_transf_4"/>
    <property type="match status" value="1"/>
</dbReference>
<evidence type="ECO:0000313" key="4">
    <source>
        <dbReference type="Proteomes" id="UP000699975"/>
    </source>
</evidence>
<evidence type="ECO:0000313" key="3">
    <source>
        <dbReference type="EMBL" id="MBV7266951.1"/>
    </source>
</evidence>
<dbReference type="EMBL" id="JAGSPB010000002">
    <property type="protein sequence ID" value="MBV7266951.1"/>
    <property type="molecule type" value="Genomic_DNA"/>
</dbReference>
<dbReference type="Proteomes" id="UP000699975">
    <property type="component" value="Unassembled WGS sequence"/>
</dbReference>
<dbReference type="PANTHER" id="PTHR12526">
    <property type="entry name" value="GLYCOSYLTRANSFERASE"/>
    <property type="match status" value="1"/>
</dbReference>
<gene>
    <name evidence="3" type="ORF">KCG45_12230</name>
</gene>
<dbReference type="InterPro" id="IPR001296">
    <property type="entry name" value="Glyco_trans_1"/>
</dbReference>
<keyword evidence="3" id="KW-0328">Glycosyltransferase</keyword>
<comment type="caution">
    <text evidence="3">The sequence shown here is derived from an EMBL/GenBank/DDBJ whole genome shotgun (WGS) entry which is preliminary data.</text>
</comment>
<keyword evidence="4" id="KW-1185">Reference proteome</keyword>
<sequence length="369" mass="40080">MAGFKIAYVINSMEGGGAQTPLPRIVQALNAAGAETTVLALTRRNGKALPALTAAGLETVIRERGDKDHLAALRWIDRQARALGAHALFTSLTRATLLGQIVANRMNMPIASWQHNAFLKPWNERLLRWRAGKSDLWVSDSNEVAKLTRDRLAVPADQCLTWPIFAADPDAARAIPWRAGETLRLGSLGRLHPAKGYDLLIEALLLLQRDGWQPPVPIEISIAGTGGDEAELRLAASEVHIADIHFAGFINDPGEFLAGLHLYLQPSRREGFCIAAHEAMQAGLPVIVSDTGEMAITTEPEFGSVVRTGEIDDLARALREMLRDPSSLHSAGAVARETVLRKFSGEAFDSNAQKVVDHLKAALRTRSPN</sequence>
<feature type="domain" description="Glycosyl transferase family 1" evidence="1">
    <location>
        <begin position="184"/>
        <end position="337"/>
    </location>
</feature>